<dbReference type="Proteomes" id="UP000593576">
    <property type="component" value="Unassembled WGS sequence"/>
</dbReference>
<dbReference type="AlphaFoldDB" id="A0A7J9MLK7"/>
<sequence>MALLRCSKIQVDKAYSRVVIELEGSNSSTPRYEEES</sequence>
<dbReference type="EMBL" id="JABFAF010000012">
    <property type="protein sequence ID" value="MBA0871861.1"/>
    <property type="molecule type" value="Genomic_DNA"/>
</dbReference>
<evidence type="ECO:0000313" key="2">
    <source>
        <dbReference type="Proteomes" id="UP000593576"/>
    </source>
</evidence>
<keyword evidence="2" id="KW-1185">Reference proteome</keyword>
<dbReference type="OrthoDB" id="1430424at2759"/>
<name>A0A7J9MLK7_GOSSC</name>
<organism evidence="1 2">
    <name type="scientific">Gossypium schwendimanii</name>
    <name type="common">Cotton</name>
    <dbReference type="NCBI Taxonomy" id="34291"/>
    <lineage>
        <taxon>Eukaryota</taxon>
        <taxon>Viridiplantae</taxon>
        <taxon>Streptophyta</taxon>
        <taxon>Embryophyta</taxon>
        <taxon>Tracheophyta</taxon>
        <taxon>Spermatophyta</taxon>
        <taxon>Magnoliopsida</taxon>
        <taxon>eudicotyledons</taxon>
        <taxon>Gunneridae</taxon>
        <taxon>Pentapetalae</taxon>
        <taxon>rosids</taxon>
        <taxon>malvids</taxon>
        <taxon>Malvales</taxon>
        <taxon>Malvaceae</taxon>
        <taxon>Malvoideae</taxon>
        <taxon>Gossypium</taxon>
    </lineage>
</organism>
<proteinExistence type="predicted"/>
<comment type="caution">
    <text evidence="1">The sequence shown here is derived from an EMBL/GenBank/DDBJ whole genome shotgun (WGS) entry which is preliminary data.</text>
</comment>
<accession>A0A7J9MLK7</accession>
<protein>
    <submittedName>
        <fullName evidence="1">Uncharacterized protein</fullName>
    </submittedName>
</protein>
<gene>
    <name evidence="1" type="ORF">Goshw_000740</name>
</gene>
<evidence type="ECO:0000313" key="1">
    <source>
        <dbReference type="EMBL" id="MBA0871861.1"/>
    </source>
</evidence>
<reference evidence="1 2" key="1">
    <citation type="journal article" date="2019" name="Genome Biol. Evol.">
        <title>Insights into the evolution of the New World diploid cottons (Gossypium, subgenus Houzingenia) based on genome sequencing.</title>
        <authorList>
            <person name="Grover C.E."/>
            <person name="Arick M.A. 2nd"/>
            <person name="Thrash A."/>
            <person name="Conover J.L."/>
            <person name="Sanders W.S."/>
            <person name="Peterson D.G."/>
            <person name="Frelichowski J.E."/>
            <person name="Scheffler J.A."/>
            <person name="Scheffler B.E."/>
            <person name="Wendel J.F."/>
        </authorList>
    </citation>
    <scope>NUCLEOTIDE SEQUENCE [LARGE SCALE GENOMIC DNA]</scope>
    <source>
        <strain evidence="1">1</strain>
        <tissue evidence="1">Leaf</tissue>
    </source>
</reference>